<evidence type="ECO:0000256" key="4">
    <source>
        <dbReference type="ARBA" id="ARBA00023015"/>
    </source>
</evidence>
<dbReference type="Gene3D" id="1.20.1160.11">
    <property type="entry name" value="Paired amphipathic helix"/>
    <property type="match status" value="3"/>
</dbReference>
<keyword evidence="12" id="KW-1185">Reference proteome</keyword>
<evidence type="ECO:0000256" key="1">
    <source>
        <dbReference type="ARBA" id="ARBA00004123"/>
    </source>
</evidence>
<feature type="region of interest" description="Disordered" evidence="9">
    <location>
        <begin position="864"/>
        <end position="921"/>
    </location>
</feature>
<dbReference type="Pfam" id="PF02671">
    <property type="entry name" value="PAH"/>
    <property type="match status" value="3"/>
</dbReference>
<dbReference type="FunFam" id="1.20.1160.11:FF:000001">
    <property type="entry name" value="Paired amphipathic helix protein Sin3"/>
    <property type="match status" value="1"/>
</dbReference>
<dbReference type="InterPro" id="IPR003822">
    <property type="entry name" value="PAH"/>
</dbReference>
<feature type="compositionally biased region" description="Gly residues" evidence="9">
    <location>
        <begin position="610"/>
        <end position="621"/>
    </location>
</feature>
<dbReference type="FunFam" id="1.20.1160.11:FF:000003">
    <property type="entry name" value="Paired amphipathic helix SIN3-like protein"/>
    <property type="match status" value="1"/>
</dbReference>
<organism evidence="11 12">
    <name type="scientific">Cyclostephanos tholiformis</name>
    <dbReference type="NCBI Taxonomy" id="382380"/>
    <lineage>
        <taxon>Eukaryota</taxon>
        <taxon>Sar</taxon>
        <taxon>Stramenopiles</taxon>
        <taxon>Ochrophyta</taxon>
        <taxon>Bacillariophyta</taxon>
        <taxon>Coscinodiscophyceae</taxon>
        <taxon>Thalassiosirophycidae</taxon>
        <taxon>Stephanodiscales</taxon>
        <taxon>Stephanodiscaceae</taxon>
        <taxon>Cyclostephanos</taxon>
    </lineage>
</organism>
<feature type="region of interest" description="Disordered" evidence="9">
    <location>
        <begin position="1"/>
        <end position="23"/>
    </location>
</feature>
<dbReference type="PANTHER" id="PTHR12346:SF0">
    <property type="entry name" value="SIN3A, ISOFORM G"/>
    <property type="match status" value="1"/>
</dbReference>
<evidence type="ECO:0000256" key="5">
    <source>
        <dbReference type="ARBA" id="ARBA00023163"/>
    </source>
</evidence>
<keyword evidence="8" id="KW-0175">Coiled coil</keyword>
<feature type="compositionally biased region" description="Polar residues" evidence="9">
    <location>
        <begin position="56"/>
        <end position="66"/>
    </location>
</feature>
<feature type="compositionally biased region" description="Basic and acidic residues" evidence="9">
    <location>
        <begin position="1396"/>
        <end position="1408"/>
    </location>
</feature>
<keyword evidence="6 7" id="KW-0539">Nucleus</keyword>
<name>A0ABD3RCH0_9STRA</name>
<dbReference type="FunFam" id="1.20.1160.11:FF:000002">
    <property type="entry name" value="Paired amphipathic helix protein SIN3"/>
    <property type="match status" value="1"/>
</dbReference>
<dbReference type="Proteomes" id="UP001530377">
    <property type="component" value="Unassembled WGS sequence"/>
</dbReference>
<feature type="compositionally biased region" description="Gly residues" evidence="9">
    <location>
        <begin position="576"/>
        <end position="603"/>
    </location>
</feature>
<feature type="compositionally biased region" description="Low complexity" evidence="9">
    <location>
        <begin position="67"/>
        <end position="84"/>
    </location>
</feature>
<accession>A0ABD3RCH0</accession>
<dbReference type="InterPro" id="IPR036600">
    <property type="entry name" value="PAH_sf"/>
</dbReference>
<feature type="compositionally biased region" description="Gly residues" evidence="9">
    <location>
        <begin position="639"/>
        <end position="672"/>
    </location>
</feature>
<evidence type="ECO:0000259" key="10">
    <source>
        <dbReference type="SMART" id="SM00761"/>
    </source>
</evidence>
<feature type="region of interest" description="Disordered" evidence="9">
    <location>
        <begin position="110"/>
        <end position="138"/>
    </location>
</feature>
<feature type="region of interest" description="Disordered" evidence="9">
    <location>
        <begin position="37"/>
        <end position="91"/>
    </location>
</feature>
<dbReference type="PROSITE" id="PS51477">
    <property type="entry name" value="PAH"/>
    <property type="match status" value="3"/>
</dbReference>
<dbReference type="SUPFAM" id="SSF47762">
    <property type="entry name" value="PAH2 domain"/>
    <property type="match status" value="3"/>
</dbReference>
<dbReference type="EMBL" id="JALLPB020000312">
    <property type="protein sequence ID" value="KAL3810678.1"/>
    <property type="molecule type" value="Genomic_DNA"/>
</dbReference>
<feature type="compositionally biased region" description="Basic and acidic residues" evidence="9">
    <location>
        <begin position="1749"/>
        <end position="1761"/>
    </location>
</feature>
<feature type="region of interest" description="Disordered" evidence="9">
    <location>
        <begin position="568"/>
        <end position="683"/>
    </location>
</feature>
<keyword evidence="5" id="KW-0804">Transcription</keyword>
<feature type="domain" description="Histone deacetylase interacting" evidence="10">
    <location>
        <begin position="1036"/>
        <end position="1137"/>
    </location>
</feature>
<feature type="region of interest" description="Disordered" evidence="9">
    <location>
        <begin position="1389"/>
        <end position="1426"/>
    </location>
</feature>
<dbReference type="InterPro" id="IPR013194">
    <property type="entry name" value="HDAC_interact_dom"/>
</dbReference>
<dbReference type="Pfam" id="PF08295">
    <property type="entry name" value="Sin3_corepress"/>
    <property type="match status" value="1"/>
</dbReference>
<dbReference type="InterPro" id="IPR039774">
    <property type="entry name" value="Sin3-like"/>
</dbReference>
<keyword evidence="2" id="KW-0678">Repressor</keyword>
<feature type="compositionally biased region" description="Low complexity" evidence="9">
    <location>
        <begin position="127"/>
        <end position="138"/>
    </location>
</feature>
<evidence type="ECO:0000256" key="6">
    <source>
        <dbReference type="ARBA" id="ARBA00023242"/>
    </source>
</evidence>
<dbReference type="InterPro" id="IPR031693">
    <property type="entry name" value="Sin3_C"/>
</dbReference>
<dbReference type="PANTHER" id="PTHR12346">
    <property type="entry name" value="SIN3B-RELATED"/>
    <property type="match status" value="1"/>
</dbReference>
<evidence type="ECO:0000313" key="12">
    <source>
        <dbReference type="Proteomes" id="UP001530377"/>
    </source>
</evidence>
<feature type="compositionally biased region" description="Low complexity" evidence="9">
    <location>
        <begin position="454"/>
        <end position="472"/>
    </location>
</feature>
<dbReference type="SMART" id="SM00761">
    <property type="entry name" value="HDAC_interact"/>
    <property type="match status" value="1"/>
</dbReference>
<gene>
    <name evidence="11" type="ORF">ACHAXA_003282</name>
</gene>
<feature type="region of interest" description="Disordered" evidence="9">
    <location>
        <begin position="1723"/>
        <end position="1761"/>
    </location>
</feature>
<comment type="subcellular location">
    <subcellularLocation>
        <location evidence="1 7">Nucleus</location>
    </subcellularLocation>
</comment>
<evidence type="ECO:0000256" key="3">
    <source>
        <dbReference type="ARBA" id="ARBA00022737"/>
    </source>
</evidence>
<dbReference type="GO" id="GO:0005634">
    <property type="term" value="C:nucleus"/>
    <property type="evidence" value="ECO:0007669"/>
    <property type="project" value="UniProtKB-SubCell"/>
</dbReference>
<feature type="compositionally biased region" description="Low complexity" evidence="9">
    <location>
        <begin position="871"/>
        <end position="882"/>
    </location>
</feature>
<evidence type="ECO:0000256" key="8">
    <source>
        <dbReference type="SAM" id="Coils"/>
    </source>
</evidence>
<feature type="region of interest" description="Disordered" evidence="9">
    <location>
        <begin position="454"/>
        <end position="476"/>
    </location>
</feature>
<sequence>SPSKPSSIAPYNADTDPDSTVPTVRWERAVGIVIVGCSSPETGREGGFGSHELNHESVSMESSLQHSSGSAPPSPKSGGSAPPSLDDGAAAIAPPIREPTEVMSMVPLVSMPPLASSTPPEPPTTQPTPHVSSPVTSSATAIAAATDLPGFAAPAQLIVPPASKIVASLSAPSASKAPTMPPPIDGPATAAAAVPTKAPTITAATSKAYPAVMTADASPAAADTTTPSDAITSTTAYGHVASTDPEKGQPSTASSTVNTQAMEAASTTQDVEMSDAKIMVVEESKVKELTAIADYDIPSVEQHEEPPTKVVGMVQLEESASTSTKLPSAKGAPDAAMMIEPSFEVIPPGGVRFTGNNENGSAKMNDSVSDTEHMFKTHAAKTNTALLDIGGGDGAHKPPPPAAIASAVSATSSSVKNMLSNSNNIDSAASIRPALPAPAANSASAPIVPLQGNISASPANNNSTASSNNNNNVLHPTGRELKVEDALLYLDQVKLEFGDRPRIYNEFLEIMKNFKAQEVDTIGVINRVRTLFHGYNNLILGFNTFLPEGYKIEMRDLEPVFVGPGLTGTNHTPGYTGPGASGGGGRGIPAGRGGQPHPGGRGIGHPQPFGRGGHIGGGRGMPPGVRGMPGRGPPPSAPGGRGMPVRGGGPQLGPGRGMVPPGGGRGAGGRGGMLPLSQGPGGGGMQPMPLQQQAMMQAQNVQQKQAQMISQQQQVLQQEQPQQMQTVGEWRESNQQNVTRTIEFDHAIMYVTNIKKRFANQPRIYHNFLEILHTYQKEQRGIKEVLEQVSSLFADHPDLLREFTFFLPDAVQEQAKERLSRAAAEAEAKQRAVAVEAAAKQQQAQAAQAHQAIALENAKLKSAPTGWRTTASAASGSVAKGSRMGQPASAEPMLPSGTQKFIDMTQPDEDGLESPRRTSTTVPGRAIIAAHQTSRHDAFVYNACVERQFFDLVKAALTSFSRDGQAYAEFIKTLDMYAQEILSRNDMLGYVERLLGKRKDLFDEFKRIINAVGSPDAPTHDDSWHSVPLSEIDFSRCRRCSPSYRALPRDYPNPPCSERSDEEVKVLNDIWVSLPMGSEESNNFRHMRKNQYEETLFRCEDMRFEIDMCIDSNAATLQRLTKIYDELRFLSENELPLTKGSMVKKSYVLGAGLGGKIYQYTLDGRVLGVIHKHAIKRIYGDDGNEMLELCFRNPSVALPIVVNRLRQKNEEFCAAREVLNKKWKDIAEQNFYMSLDHRSITWRTTDKRATSTRTIVSEIKDRAAHNGLESEAAISARMEKAKEEHGIFYEVTMTIPRKMDLTGLPLPSTTLFTPHLSLMYDNSWAQQDAYRIISFAMERSSINPGDKERCHRLWRDFIGPWFGLKLSWMQSPAALFSASLEPLGKDDDADCGSIDIGEKESGNEDKDVSSSGGEEDVTNDNHDFNAPVGNYVATKKVMRPDTTSTMSNGFDSGYFSLTNHIPFPPETLVSTSLGEGKIIRYIKEDSTYEVSILAKLESARTAYLRADAIYSSIFPVEPSLLTEQLRANDQEELERSDDQLIIGTQCLYLFFRLHQILIRRLSIAKKLAVDVSNDPALGRHIEKLTFEDDPDEGKKRYEAFLGLVYSLVDAGTGSSEASEGGKFEDRVRHLLGNNAFELMTMDKLIAHLLKHLQNMANDDMLQNMIEIYRRHEFYGNFKPSAFREEAAILSEGENMYAFQICNIPMADEKIAHVEFLGCIAEDEEDEDDAAQQNDDNKRGTNFAMDESEYSARDAKRPKRDV</sequence>
<evidence type="ECO:0000256" key="9">
    <source>
        <dbReference type="SAM" id="MobiDB-lite"/>
    </source>
</evidence>
<feature type="coiled-coil region" evidence="8">
    <location>
        <begin position="812"/>
        <end position="845"/>
    </location>
</feature>
<dbReference type="Pfam" id="PF16879">
    <property type="entry name" value="Sin3a_C"/>
    <property type="match status" value="1"/>
</dbReference>
<feature type="non-terminal residue" evidence="11">
    <location>
        <position position="1"/>
    </location>
</feature>
<protein>
    <recommendedName>
        <fullName evidence="10">Histone deacetylase interacting domain-containing protein</fullName>
    </recommendedName>
</protein>
<keyword evidence="4" id="KW-0805">Transcription regulation</keyword>
<evidence type="ECO:0000256" key="7">
    <source>
        <dbReference type="PROSITE-ProRule" id="PRU00810"/>
    </source>
</evidence>
<reference evidence="11 12" key="1">
    <citation type="submission" date="2024-10" db="EMBL/GenBank/DDBJ databases">
        <title>Updated reference genomes for cyclostephanoid diatoms.</title>
        <authorList>
            <person name="Roberts W.R."/>
            <person name="Alverson A.J."/>
        </authorList>
    </citation>
    <scope>NUCLEOTIDE SEQUENCE [LARGE SCALE GENOMIC DNA]</scope>
    <source>
        <strain evidence="11 12">AJA228-03</strain>
    </source>
</reference>
<evidence type="ECO:0000256" key="2">
    <source>
        <dbReference type="ARBA" id="ARBA00022491"/>
    </source>
</evidence>
<proteinExistence type="predicted"/>
<keyword evidence="3" id="KW-0677">Repeat</keyword>
<evidence type="ECO:0000313" key="11">
    <source>
        <dbReference type="EMBL" id="KAL3810678.1"/>
    </source>
</evidence>
<comment type="caution">
    <text evidence="11">The sequence shown here is derived from an EMBL/GenBank/DDBJ whole genome shotgun (WGS) entry which is preliminary data.</text>
</comment>
<dbReference type="GO" id="GO:0010468">
    <property type="term" value="P:regulation of gene expression"/>
    <property type="evidence" value="ECO:0007669"/>
    <property type="project" value="UniProtKB-ARBA"/>
</dbReference>